<reference evidence="2 3" key="1">
    <citation type="journal article" date="2010" name="Nature">
        <title>Genome sequence of the palaeopolyploid soybean.</title>
        <authorList>
            <person name="Schmutz J."/>
            <person name="Cannon S.B."/>
            <person name="Schlueter J."/>
            <person name="Ma J."/>
            <person name="Mitros T."/>
            <person name="Nelson W."/>
            <person name="Hyten D.L."/>
            <person name="Song Q."/>
            <person name="Thelen J.J."/>
            <person name="Cheng J."/>
            <person name="Xu D."/>
            <person name="Hellsten U."/>
            <person name="May G.D."/>
            <person name="Yu Y."/>
            <person name="Sakurai T."/>
            <person name="Umezawa T."/>
            <person name="Bhattacharyya M.K."/>
            <person name="Sandhu D."/>
            <person name="Valliyodan B."/>
            <person name="Lindquist E."/>
            <person name="Peto M."/>
            <person name="Grant D."/>
            <person name="Shu S."/>
            <person name="Goodstein D."/>
            <person name="Barry K."/>
            <person name="Futrell-Griggs M."/>
            <person name="Abernathy B."/>
            <person name="Du J."/>
            <person name="Tian Z."/>
            <person name="Zhu L."/>
            <person name="Gill N."/>
            <person name="Joshi T."/>
            <person name="Libault M."/>
            <person name="Sethuraman A."/>
            <person name="Zhang X.-C."/>
            <person name="Shinozaki K."/>
            <person name="Nguyen H.T."/>
            <person name="Wing R.A."/>
            <person name="Cregan P."/>
            <person name="Specht J."/>
            <person name="Grimwood J."/>
            <person name="Rokhsar D."/>
            <person name="Stacey G."/>
            <person name="Shoemaker R.C."/>
            <person name="Jackson S.A."/>
        </authorList>
    </citation>
    <scope>NUCLEOTIDE SEQUENCE</scope>
    <source>
        <strain evidence="3">cv. Williams 82</strain>
        <tissue evidence="2">Callus</tissue>
    </source>
</reference>
<gene>
    <name evidence="2" type="ORF">GLYMA_17G063400</name>
</gene>
<proteinExistence type="predicted"/>
<evidence type="ECO:0000313" key="4">
    <source>
        <dbReference type="Proteomes" id="UP000008827"/>
    </source>
</evidence>
<dbReference type="STRING" id="3847.A0A0R0FIF1"/>
<name>A0A0R0FIF1_SOYBN</name>
<keyword evidence="1" id="KW-1133">Transmembrane helix</keyword>
<keyword evidence="1" id="KW-0812">Transmembrane</keyword>
<evidence type="ECO:0000313" key="2">
    <source>
        <dbReference type="EMBL" id="KRH02872.1"/>
    </source>
</evidence>
<accession>A0A0R0FIF1</accession>
<organism evidence="2">
    <name type="scientific">Glycine max</name>
    <name type="common">Soybean</name>
    <name type="synonym">Glycine hispida</name>
    <dbReference type="NCBI Taxonomy" id="3847"/>
    <lineage>
        <taxon>Eukaryota</taxon>
        <taxon>Viridiplantae</taxon>
        <taxon>Streptophyta</taxon>
        <taxon>Embryophyta</taxon>
        <taxon>Tracheophyta</taxon>
        <taxon>Spermatophyta</taxon>
        <taxon>Magnoliopsida</taxon>
        <taxon>eudicotyledons</taxon>
        <taxon>Gunneridae</taxon>
        <taxon>Pentapetalae</taxon>
        <taxon>rosids</taxon>
        <taxon>fabids</taxon>
        <taxon>Fabales</taxon>
        <taxon>Fabaceae</taxon>
        <taxon>Papilionoideae</taxon>
        <taxon>50 kb inversion clade</taxon>
        <taxon>NPAAA clade</taxon>
        <taxon>indigoferoid/millettioid clade</taxon>
        <taxon>Phaseoleae</taxon>
        <taxon>Glycine</taxon>
        <taxon>Glycine subgen. Soja</taxon>
    </lineage>
</organism>
<reference evidence="2" key="3">
    <citation type="submission" date="2018-07" db="EMBL/GenBank/DDBJ databases">
        <title>WGS assembly of Glycine max.</title>
        <authorList>
            <person name="Schmutz J."/>
            <person name="Cannon S."/>
            <person name="Schlueter J."/>
            <person name="Ma J."/>
            <person name="Mitros T."/>
            <person name="Nelson W."/>
            <person name="Hyten D."/>
            <person name="Song Q."/>
            <person name="Thelen J."/>
            <person name="Cheng J."/>
            <person name="Xu D."/>
            <person name="Hellsten U."/>
            <person name="May G."/>
            <person name="Yu Y."/>
            <person name="Sakurai T."/>
            <person name="Umezawa T."/>
            <person name="Bhattacharyya M."/>
            <person name="Sandhu D."/>
            <person name="Valliyodan B."/>
            <person name="Lindquist E."/>
            <person name="Peto M."/>
            <person name="Grant D."/>
            <person name="Shu S."/>
            <person name="Goodstein D."/>
            <person name="Barry K."/>
            <person name="Futrell-Griggs M."/>
            <person name="Abernathy B."/>
            <person name="Du J."/>
            <person name="Tian Z."/>
            <person name="Zhu L."/>
            <person name="Gill N."/>
            <person name="Joshi T."/>
            <person name="Libault M."/>
            <person name="Sethuraman A."/>
            <person name="Zhang X."/>
            <person name="Shinozaki K."/>
            <person name="Nguyen H."/>
            <person name="Wing R."/>
            <person name="Cregan P."/>
            <person name="Specht J."/>
            <person name="Grimwood J."/>
            <person name="Rokhsar D."/>
            <person name="Stacey G."/>
            <person name="Shoemaker R."/>
            <person name="Jackson S."/>
        </authorList>
    </citation>
    <scope>NUCLEOTIDE SEQUENCE</scope>
    <source>
        <tissue evidence="2">Callus</tissue>
    </source>
</reference>
<dbReference type="Proteomes" id="UP000008827">
    <property type="component" value="Chromosome 17"/>
</dbReference>
<dbReference type="Gramene" id="KRH02872">
    <property type="protein sequence ID" value="KRH02872"/>
    <property type="gene ID" value="GLYMA_17G063400"/>
</dbReference>
<protein>
    <recommendedName>
        <fullName evidence="5">NADH-plastoquinone oxidoreductase subunit 5</fullName>
    </recommendedName>
</protein>
<feature type="transmembrane region" description="Helical" evidence="1">
    <location>
        <begin position="6"/>
        <end position="31"/>
    </location>
</feature>
<dbReference type="InParanoid" id="A0A0R0FIF1"/>
<evidence type="ECO:0000256" key="1">
    <source>
        <dbReference type="SAM" id="Phobius"/>
    </source>
</evidence>
<dbReference type="EnsemblPlants" id="KRH02872">
    <property type="protein sequence ID" value="KRH02872"/>
    <property type="gene ID" value="GLYMA_17G063400"/>
</dbReference>
<evidence type="ECO:0000313" key="3">
    <source>
        <dbReference type="EnsemblPlants" id="KRH02872"/>
    </source>
</evidence>
<sequence length="70" mass="8303">MEYTHQYSWIIPFIPFPVPINMLIGVELLLFRQQPNITTQLMTYWQCGDRSSNNMGHDTMETSFEEDMTI</sequence>
<keyword evidence="1" id="KW-0472">Membrane</keyword>
<keyword evidence="4" id="KW-1185">Reference proteome</keyword>
<reference evidence="3" key="2">
    <citation type="submission" date="2018-02" db="UniProtKB">
        <authorList>
            <consortium name="EnsemblPlants"/>
        </authorList>
    </citation>
    <scope>IDENTIFICATION</scope>
    <source>
        <strain evidence="3">Williams 82</strain>
    </source>
</reference>
<evidence type="ECO:0008006" key="5">
    <source>
        <dbReference type="Google" id="ProtNLM"/>
    </source>
</evidence>
<dbReference type="AlphaFoldDB" id="A0A0R0FIF1"/>
<dbReference type="EMBL" id="CM000850">
    <property type="protein sequence ID" value="KRH02872.1"/>
    <property type="molecule type" value="Genomic_DNA"/>
</dbReference>